<evidence type="ECO:0000313" key="7">
    <source>
        <dbReference type="Proteomes" id="UP001209878"/>
    </source>
</evidence>
<evidence type="ECO:0000256" key="4">
    <source>
        <dbReference type="ARBA" id="ARBA00023212"/>
    </source>
</evidence>
<comment type="caution">
    <text evidence="6">The sequence shown here is derived from an EMBL/GenBank/DDBJ whole genome shotgun (WGS) entry which is preliminary data.</text>
</comment>
<keyword evidence="3 5" id="KW-0175">Coiled coil</keyword>
<proteinExistence type="predicted"/>
<dbReference type="InterPro" id="IPR052116">
    <property type="entry name" value="Centro_Cilium_Assembly"/>
</dbReference>
<evidence type="ECO:0000256" key="3">
    <source>
        <dbReference type="ARBA" id="ARBA00023054"/>
    </source>
</evidence>
<dbReference type="GO" id="GO:0097539">
    <property type="term" value="C:ciliary transition fiber"/>
    <property type="evidence" value="ECO:0007669"/>
    <property type="project" value="TreeGrafter"/>
</dbReference>
<feature type="coiled-coil region" evidence="5">
    <location>
        <begin position="573"/>
        <end position="600"/>
    </location>
</feature>
<name>A0AAD9UFH7_RIDPI</name>
<comment type="subcellular location">
    <subcellularLocation>
        <location evidence="1">Cytoplasm</location>
        <location evidence="1">Cytoskeleton</location>
        <location evidence="1">Microtubule organizing center</location>
        <location evidence="1">Centrosome</location>
    </subcellularLocation>
</comment>
<gene>
    <name evidence="6" type="ORF">NP493_162g05032</name>
</gene>
<protein>
    <recommendedName>
        <fullName evidence="8">Centrosomal protein of 83 kDa</fullName>
    </recommendedName>
</protein>
<feature type="coiled-coil region" evidence="5">
    <location>
        <begin position="258"/>
        <end position="525"/>
    </location>
</feature>
<dbReference type="PANTHER" id="PTHR23170">
    <property type="entry name" value="NY-REN-58 ANTIGEN"/>
    <property type="match status" value="1"/>
</dbReference>
<dbReference type="GO" id="GO:0060271">
    <property type="term" value="P:cilium assembly"/>
    <property type="evidence" value="ECO:0007669"/>
    <property type="project" value="TreeGrafter"/>
</dbReference>
<keyword evidence="4" id="KW-0206">Cytoskeleton</keyword>
<dbReference type="AlphaFoldDB" id="A0AAD9UFH7"/>
<dbReference type="GO" id="GO:0005813">
    <property type="term" value="C:centrosome"/>
    <property type="evidence" value="ECO:0007669"/>
    <property type="project" value="UniProtKB-SubCell"/>
</dbReference>
<keyword evidence="2" id="KW-0963">Cytoplasm</keyword>
<organism evidence="6 7">
    <name type="scientific">Ridgeia piscesae</name>
    <name type="common">Tubeworm</name>
    <dbReference type="NCBI Taxonomy" id="27915"/>
    <lineage>
        <taxon>Eukaryota</taxon>
        <taxon>Metazoa</taxon>
        <taxon>Spiralia</taxon>
        <taxon>Lophotrochozoa</taxon>
        <taxon>Annelida</taxon>
        <taxon>Polychaeta</taxon>
        <taxon>Sedentaria</taxon>
        <taxon>Canalipalpata</taxon>
        <taxon>Sabellida</taxon>
        <taxon>Siboglinidae</taxon>
        <taxon>Ridgeia</taxon>
    </lineage>
</organism>
<keyword evidence="7" id="KW-1185">Reference proteome</keyword>
<dbReference type="Proteomes" id="UP001209878">
    <property type="component" value="Unassembled WGS sequence"/>
</dbReference>
<accession>A0AAD9UFH7</accession>
<evidence type="ECO:0000256" key="1">
    <source>
        <dbReference type="ARBA" id="ARBA00004300"/>
    </source>
</evidence>
<feature type="coiled-coil region" evidence="5">
    <location>
        <begin position="665"/>
        <end position="692"/>
    </location>
</feature>
<reference evidence="6" key="1">
    <citation type="journal article" date="2023" name="Mol. Biol. Evol.">
        <title>Third-Generation Sequencing Reveals the Adaptive Role of the Epigenome in Three Deep-Sea Polychaetes.</title>
        <authorList>
            <person name="Perez M."/>
            <person name="Aroh O."/>
            <person name="Sun Y."/>
            <person name="Lan Y."/>
            <person name="Juniper S.K."/>
            <person name="Young C.R."/>
            <person name="Angers B."/>
            <person name="Qian P.Y."/>
        </authorList>
    </citation>
    <scope>NUCLEOTIDE SEQUENCE</scope>
    <source>
        <strain evidence="6">R07B-5</strain>
    </source>
</reference>
<sequence>MANMFSLSLPAGAGCDPLSAMAQPTQLDKMLADERVRSEQHKNIYQKLKTEHHRLQDQYMELERQLKTTMEEKSNAHEKYKSLLEQTRADLHAKQVECEKLREQVMSKVKMDMLRAQLTEELEEGYHAKYQQLSQESEAARSQYNQLKYEYTFLKSEFEHEREEHHRIISEMKMLHEKEVTSLRRERELLITKQQAGGSSDAQRLRVLSRENAQVHLKMKGLLAELEEVRAQNEHQGLQSDHITRLQLKQLSESTASLKASETERESLKLQVESLQRELSSSADEQTRLTTRVHELEKEAVQLKSRADEVTHRSKVDLATLKMDMLKERGELERERDRQHNQVEELTCQVETLKLTCENYTQKLDEKERELVKSVQAVHAEEWQKQHALENENLELESRLQDVSRQRIDEEQRLRNERDRMEGRMKELADAKEAAEKEALVARTKVQHQQSLTEQLEREHAENSELRVRLHRIETQYTNYVNSEQELNELNESLTLQVERLTTNLERAEKEVAASKSTAAEMLMENKSSWAEERLQLQTRISELDDALMKATTRLTNFISTEKHKKKKIAMALKKLKARNKMQQAKLEQLETENQMLKRSVVPDADKLKKQLRDLWRRHQEFSSIILSGYKCSSVVPGAEIDFTSIAVPYKSPSIPTGSIIVDSLGVQQKDLEHLKERLDQLDDNQRHQLNELRGFQDCVLSETAPMDNTQVKENDVMPQ</sequence>
<dbReference type="GO" id="GO:0005814">
    <property type="term" value="C:centriole"/>
    <property type="evidence" value="ECO:0007669"/>
    <property type="project" value="TreeGrafter"/>
</dbReference>
<dbReference type="GO" id="GO:0005794">
    <property type="term" value="C:Golgi apparatus"/>
    <property type="evidence" value="ECO:0007669"/>
    <property type="project" value="TreeGrafter"/>
</dbReference>
<dbReference type="PANTHER" id="PTHR23170:SF2">
    <property type="entry name" value="CENTROSOMAL PROTEIN OF 83 KDA"/>
    <property type="match status" value="1"/>
</dbReference>
<dbReference type="EMBL" id="JAODUO010000162">
    <property type="protein sequence ID" value="KAK2187547.1"/>
    <property type="molecule type" value="Genomic_DNA"/>
</dbReference>
<feature type="coiled-coil region" evidence="5">
    <location>
        <begin position="38"/>
        <end position="104"/>
    </location>
</feature>
<evidence type="ECO:0000256" key="5">
    <source>
        <dbReference type="SAM" id="Coils"/>
    </source>
</evidence>
<evidence type="ECO:0000313" key="6">
    <source>
        <dbReference type="EMBL" id="KAK2187547.1"/>
    </source>
</evidence>
<evidence type="ECO:0000256" key="2">
    <source>
        <dbReference type="ARBA" id="ARBA00022490"/>
    </source>
</evidence>
<evidence type="ECO:0008006" key="8">
    <source>
        <dbReference type="Google" id="ProtNLM"/>
    </source>
</evidence>
<dbReference type="GO" id="GO:0051660">
    <property type="term" value="P:establishment of centrosome localization"/>
    <property type="evidence" value="ECO:0007669"/>
    <property type="project" value="TreeGrafter"/>
</dbReference>